<dbReference type="Gene3D" id="2.80.10.50">
    <property type="match status" value="1"/>
</dbReference>
<evidence type="ECO:0000313" key="4">
    <source>
        <dbReference type="Proteomes" id="UP001500620"/>
    </source>
</evidence>
<proteinExistence type="predicted"/>
<dbReference type="InterPro" id="IPR053169">
    <property type="entry name" value="MUG_Protein"/>
</dbReference>
<dbReference type="CDD" id="cd23418">
    <property type="entry name" value="beta-trefoil_Ricin_XLN-like"/>
    <property type="match status" value="1"/>
</dbReference>
<dbReference type="PANTHER" id="PTHR47791">
    <property type="entry name" value="MEIOTICALLY UP-REGULATED GENE 191 PROTEIN"/>
    <property type="match status" value="1"/>
</dbReference>
<organism evidence="3 4">
    <name type="scientific">Dactylosporangium darangshiense</name>
    <dbReference type="NCBI Taxonomy" id="579108"/>
    <lineage>
        <taxon>Bacteria</taxon>
        <taxon>Bacillati</taxon>
        <taxon>Actinomycetota</taxon>
        <taxon>Actinomycetes</taxon>
        <taxon>Micromonosporales</taxon>
        <taxon>Micromonosporaceae</taxon>
        <taxon>Dactylosporangium</taxon>
    </lineage>
</organism>
<reference evidence="4" key="1">
    <citation type="journal article" date="2019" name="Int. J. Syst. Evol. Microbiol.">
        <title>The Global Catalogue of Microorganisms (GCM) 10K type strain sequencing project: providing services to taxonomists for standard genome sequencing and annotation.</title>
        <authorList>
            <consortium name="The Broad Institute Genomics Platform"/>
            <consortium name="The Broad Institute Genome Sequencing Center for Infectious Disease"/>
            <person name="Wu L."/>
            <person name="Ma J."/>
        </authorList>
    </citation>
    <scope>NUCLEOTIDE SEQUENCE [LARGE SCALE GENOMIC DNA]</scope>
    <source>
        <strain evidence="4">JCM 17441</strain>
    </source>
</reference>
<accession>A0ABP8DHD0</accession>
<dbReference type="PROSITE" id="PS50231">
    <property type="entry name" value="RICIN_B_LECTIN"/>
    <property type="match status" value="1"/>
</dbReference>
<keyword evidence="4" id="KW-1185">Reference proteome</keyword>
<protein>
    <recommendedName>
        <fullName evidence="2">Ricin B lectin domain-containing protein</fullName>
    </recommendedName>
</protein>
<dbReference type="Pfam" id="PF00652">
    <property type="entry name" value="Ricin_B_lectin"/>
    <property type="match status" value="1"/>
</dbReference>
<dbReference type="PANTHER" id="PTHR47791:SF3">
    <property type="entry name" value="MEIOTICALLY UP-REGULATED GENE 191 PROTEIN"/>
    <property type="match status" value="1"/>
</dbReference>
<evidence type="ECO:0000313" key="3">
    <source>
        <dbReference type="EMBL" id="GAA4256016.1"/>
    </source>
</evidence>
<dbReference type="InterPro" id="IPR035992">
    <property type="entry name" value="Ricin_B-like_lectins"/>
</dbReference>
<dbReference type="InterPro" id="IPR000772">
    <property type="entry name" value="Ricin_B_lectin"/>
</dbReference>
<dbReference type="InterPro" id="IPR005198">
    <property type="entry name" value="Glyco_hydro_76"/>
</dbReference>
<dbReference type="RefSeq" id="WP_345133020.1">
    <property type="nucleotide sequence ID" value="NZ_BAABAT010000022.1"/>
</dbReference>
<dbReference type="Proteomes" id="UP001500620">
    <property type="component" value="Unassembled WGS sequence"/>
</dbReference>
<dbReference type="EMBL" id="BAABAT010000022">
    <property type="protein sequence ID" value="GAA4256016.1"/>
    <property type="molecule type" value="Genomic_DNA"/>
</dbReference>
<dbReference type="InterPro" id="IPR008928">
    <property type="entry name" value="6-hairpin_glycosidase_sf"/>
</dbReference>
<evidence type="ECO:0000259" key="2">
    <source>
        <dbReference type="SMART" id="SM00458"/>
    </source>
</evidence>
<dbReference type="SUPFAM" id="SSF50370">
    <property type="entry name" value="Ricin B-like lectins"/>
    <property type="match status" value="1"/>
</dbReference>
<dbReference type="Gene3D" id="1.50.10.20">
    <property type="match status" value="1"/>
</dbReference>
<keyword evidence="1" id="KW-0732">Signal</keyword>
<sequence length="478" mass="50862">MRRPLSIAATMLLGLGLAIVAMPGPARAAVAPSAANSVAVLMRSYDANTGRIGTDWWTSAVSLSTVMTYRQAGGDTQYDYAIAGAFAKNPSFTNMYIDDTGWWTLVWLQAYDITGNRSYLSMAETTTRYMHNYWDGVCGGGVYWSTAKQYKAAIANELFLAATAGLHNRIPGDTTYLGWAGDEWNWLRASGLIHDNLVQDGLNVSGCQFNTANWTYNQGVILQGLIELNRATGNAGLLTTARSIATTAVGRFNRGGVLYEGCEPNCTGDGQAFKGILIRYLRALATAANTSEYNTFITTTANSILANDTAADGRQGNSFVGPFSNWSPTTQAAAAAALVAAGTSVTPPANQPGLLRGRESGRCVDVPNNSQANFTRVALWDCNGGANQTWTLTPSKQLKVYGTKCLDVNGAGTADGTAVQIYDCNNTAAQVWNVNADGTVVNPNSGRCLDAIAHGTANGTQLEIWSCNGGDNQKWARI</sequence>
<feature type="domain" description="Ricin B lectin" evidence="2">
    <location>
        <begin position="351"/>
        <end position="478"/>
    </location>
</feature>
<comment type="caution">
    <text evidence="3">The sequence shown here is derived from an EMBL/GenBank/DDBJ whole genome shotgun (WGS) entry which is preliminary data.</text>
</comment>
<gene>
    <name evidence="3" type="ORF">GCM10022255_067140</name>
</gene>
<name>A0ABP8DHD0_9ACTN</name>
<dbReference type="Pfam" id="PF03663">
    <property type="entry name" value="Glyco_hydro_76"/>
    <property type="match status" value="1"/>
</dbReference>
<evidence type="ECO:0000256" key="1">
    <source>
        <dbReference type="SAM" id="SignalP"/>
    </source>
</evidence>
<dbReference type="SUPFAM" id="SSF48208">
    <property type="entry name" value="Six-hairpin glycosidases"/>
    <property type="match status" value="1"/>
</dbReference>
<feature type="chain" id="PRO_5045557779" description="Ricin B lectin domain-containing protein" evidence="1">
    <location>
        <begin position="29"/>
        <end position="478"/>
    </location>
</feature>
<feature type="signal peptide" evidence="1">
    <location>
        <begin position="1"/>
        <end position="28"/>
    </location>
</feature>
<dbReference type="SMART" id="SM00458">
    <property type="entry name" value="RICIN"/>
    <property type="match status" value="1"/>
</dbReference>